<accession>A0A382G3Y5</accession>
<evidence type="ECO:0000256" key="4">
    <source>
        <dbReference type="ARBA" id="ARBA00023239"/>
    </source>
</evidence>
<gene>
    <name evidence="5" type="ORF">METZ01_LOCUS222117</name>
</gene>
<feature type="non-terminal residue" evidence="5">
    <location>
        <position position="1"/>
    </location>
</feature>
<organism evidence="5">
    <name type="scientific">marine metagenome</name>
    <dbReference type="NCBI Taxonomy" id="408172"/>
    <lineage>
        <taxon>unclassified sequences</taxon>
        <taxon>metagenomes</taxon>
        <taxon>ecological metagenomes</taxon>
    </lineage>
</organism>
<keyword evidence="3" id="KW-0663">Pyridoxal phosphate</keyword>
<dbReference type="GO" id="GO:0047804">
    <property type="term" value="F:cysteine-S-conjugate beta-lyase activity"/>
    <property type="evidence" value="ECO:0007669"/>
    <property type="project" value="InterPro"/>
</dbReference>
<dbReference type="GO" id="GO:0030170">
    <property type="term" value="F:pyridoxal phosphate binding"/>
    <property type="evidence" value="ECO:0007669"/>
    <property type="project" value="InterPro"/>
</dbReference>
<dbReference type="Gene3D" id="3.90.1150.10">
    <property type="entry name" value="Aspartate Aminotransferase, domain 1"/>
    <property type="match status" value="1"/>
</dbReference>
<reference evidence="5" key="1">
    <citation type="submission" date="2018-05" db="EMBL/GenBank/DDBJ databases">
        <authorList>
            <person name="Lanie J.A."/>
            <person name="Ng W.-L."/>
            <person name="Kazmierczak K.M."/>
            <person name="Andrzejewski T.M."/>
            <person name="Davidsen T.M."/>
            <person name="Wayne K.J."/>
            <person name="Tettelin H."/>
            <person name="Glass J.I."/>
            <person name="Rusch D."/>
            <person name="Podicherti R."/>
            <person name="Tsui H.-C.T."/>
            <person name="Winkler M.E."/>
        </authorList>
    </citation>
    <scope>NUCLEOTIDE SEQUENCE</scope>
</reference>
<comment type="cofactor">
    <cofactor evidence="1">
        <name>pyridoxal 5'-phosphate</name>
        <dbReference type="ChEBI" id="CHEBI:597326"/>
    </cofactor>
</comment>
<dbReference type="GO" id="GO:0019450">
    <property type="term" value="P:L-cysteine catabolic process to pyruvate"/>
    <property type="evidence" value="ECO:0007669"/>
    <property type="project" value="TreeGrafter"/>
</dbReference>
<dbReference type="PANTHER" id="PTHR43500">
    <property type="entry name" value="CYSTATHIONINE BETA-LYASE-RELATED"/>
    <property type="match status" value="1"/>
</dbReference>
<dbReference type="InterPro" id="IPR015422">
    <property type="entry name" value="PyrdxlP-dep_Trfase_small"/>
</dbReference>
<dbReference type="InterPro" id="IPR015424">
    <property type="entry name" value="PyrdxlP-dep_Trfase"/>
</dbReference>
<dbReference type="Pfam" id="PF01053">
    <property type="entry name" value="Cys_Met_Meta_PP"/>
    <property type="match status" value="1"/>
</dbReference>
<proteinExistence type="inferred from homology"/>
<evidence type="ECO:0000256" key="3">
    <source>
        <dbReference type="ARBA" id="ARBA00022898"/>
    </source>
</evidence>
<evidence type="ECO:0008006" key="6">
    <source>
        <dbReference type="Google" id="ProtNLM"/>
    </source>
</evidence>
<sequence length="160" mass="17988">NSSKNQGISAEPDACYLGLRGLRTMAIRMQSQFESANEVANWLEKQELVTEVLYPPLNSSSSHDNWKKYFTGGGSLMSIILDKKYTDSQLAVMLDNMELFAMGYSYGGFESLITPCKLQKERVSGLDQLQNTIIRLHIGLEDISDLINDLESGFNRLKKI</sequence>
<keyword evidence="4" id="KW-0456">Lyase</keyword>
<dbReference type="AlphaFoldDB" id="A0A382G3Y5"/>
<evidence type="ECO:0000313" key="5">
    <source>
        <dbReference type="EMBL" id="SVB69263.1"/>
    </source>
</evidence>
<comment type="similarity">
    <text evidence="2">Belongs to the trans-sulfuration enzymes family.</text>
</comment>
<evidence type="ECO:0000256" key="1">
    <source>
        <dbReference type="ARBA" id="ARBA00001933"/>
    </source>
</evidence>
<dbReference type="SUPFAM" id="SSF53383">
    <property type="entry name" value="PLP-dependent transferases"/>
    <property type="match status" value="1"/>
</dbReference>
<protein>
    <recommendedName>
        <fullName evidence="6">Cystathionine beta-lyase</fullName>
    </recommendedName>
</protein>
<evidence type="ECO:0000256" key="2">
    <source>
        <dbReference type="ARBA" id="ARBA00009077"/>
    </source>
</evidence>
<dbReference type="InterPro" id="IPR000277">
    <property type="entry name" value="Cys/Met-Metab_PyrdxlP-dep_enz"/>
</dbReference>
<name>A0A382G3Y5_9ZZZZ</name>
<dbReference type="PANTHER" id="PTHR43500:SF1">
    <property type="entry name" value="CYSTATHIONINE BETA-LYASE-RELATED"/>
    <property type="match status" value="1"/>
</dbReference>
<dbReference type="EMBL" id="UINC01053124">
    <property type="protein sequence ID" value="SVB69263.1"/>
    <property type="molecule type" value="Genomic_DNA"/>
</dbReference>
<dbReference type="InterPro" id="IPR006233">
    <property type="entry name" value="Cys_b_lyase_bac"/>
</dbReference>
<dbReference type="GO" id="GO:0019346">
    <property type="term" value="P:transsulfuration"/>
    <property type="evidence" value="ECO:0007669"/>
    <property type="project" value="InterPro"/>
</dbReference>